<evidence type="ECO:0000313" key="3">
    <source>
        <dbReference type="Proteomes" id="UP001303760"/>
    </source>
</evidence>
<evidence type="ECO:0000256" key="1">
    <source>
        <dbReference type="SAM" id="MobiDB-lite"/>
    </source>
</evidence>
<comment type="caution">
    <text evidence="2">The sequence shown here is derived from an EMBL/GenBank/DDBJ whole genome shotgun (WGS) entry which is preliminary data.</text>
</comment>
<proteinExistence type="predicted"/>
<dbReference type="EMBL" id="MU860237">
    <property type="protein sequence ID" value="KAK4235796.1"/>
    <property type="molecule type" value="Genomic_DNA"/>
</dbReference>
<protein>
    <submittedName>
        <fullName evidence="2">Uncharacterized protein</fullName>
    </submittedName>
</protein>
<feature type="region of interest" description="Disordered" evidence="1">
    <location>
        <begin position="1"/>
        <end position="54"/>
    </location>
</feature>
<accession>A0AAN7C6E4</accession>
<name>A0AAN7C6E4_9PEZI</name>
<sequence length="287" mass="31112">MDGFVFPAPDQSGPPGVPAESETEFLPEPETNARLPHAAPSPGPAIPVSNTKPDGLCRDATDDFTETLSLCTEIHRACHGRPLNFLNSADQDELASVLRVINDLGSKTHMLTQISPKSPGRQDRYNWTIIHVSVAEAIEMAADLIKFNLGLLTAKGSGEGAFEQHHSSKDGDEPHSLRDERPGLVGSRGDAARDMRLESVLALMRLDYSLNQFTLLAINARDAADGASDDLHHAVAHLTRCGREEDREPSGWQVPLVCRCCAGMSAARIQQVRGLGQALVARLRSVW</sequence>
<dbReference type="Proteomes" id="UP001303760">
    <property type="component" value="Unassembled WGS sequence"/>
</dbReference>
<reference evidence="2" key="1">
    <citation type="journal article" date="2023" name="Mol. Phylogenet. Evol.">
        <title>Genome-scale phylogeny and comparative genomics of the fungal order Sordariales.</title>
        <authorList>
            <person name="Hensen N."/>
            <person name="Bonometti L."/>
            <person name="Westerberg I."/>
            <person name="Brannstrom I.O."/>
            <person name="Guillou S."/>
            <person name="Cros-Aarteil S."/>
            <person name="Calhoun S."/>
            <person name="Haridas S."/>
            <person name="Kuo A."/>
            <person name="Mondo S."/>
            <person name="Pangilinan J."/>
            <person name="Riley R."/>
            <person name="LaButti K."/>
            <person name="Andreopoulos B."/>
            <person name="Lipzen A."/>
            <person name="Chen C."/>
            <person name="Yan M."/>
            <person name="Daum C."/>
            <person name="Ng V."/>
            <person name="Clum A."/>
            <person name="Steindorff A."/>
            <person name="Ohm R.A."/>
            <person name="Martin F."/>
            <person name="Silar P."/>
            <person name="Natvig D.O."/>
            <person name="Lalanne C."/>
            <person name="Gautier V."/>
            <person name="Ament-Velasquez S.L."/>
            <person name="Kruys A."/>
            <person name="Hutchinson M.I."/>
            <person name="Powell A.J."/>
            <person name="Barry K."/>
            <person name="Miller A.N."/>
            <person name="Grigoriev I.V."/>
            <person name="Debuchy R."/>
            <person name="Gladieux P."/>
            <person name="Hiltunen Thoren M."/>
            <person name="Johannesson H."/>
        </authorList>
    </citation>
    <scope>NUCLEOTIDE SEQUENCE</scope>
    <source>
        <strain evidence="2">CBS 532.94</strain>
    </source>
</reference>
<evidence type="ECO:0000313" key="2">
    <source>
        <dbReference type="EMBL" id="KAK4235796.1"/>
    </source>
</evidence>
<feature type="region of interest" description="Disordered" evidence="1">
    <location>
        <begin position="160"/>
        <end position="189"/>
    </location>
</feature>
<feature type="compositionally biased region" description="Basic and acidic residues" evidence="1">
    <location>
        <begin position="162"/>
        <end position="182"/>
    </location>
</feature>
<reference evidence="2" key="2">
    <citation type="submission" date="2023-05" db="EMBL/GenBank/DDBJ databases">
        <authorList>
            <consortium name="Lawrence Berkeley National Laboratory"/>
            <person name="Steindorff A."/>
            <person name="Hensen N."/>
            <person name="Bonometti L."/>
            <person name="Westerberg I."/>
            <person name="Brannstrom I.O."/>
            <person name="Guillou S."/>
            <person name="Cros-Aarteil S."/>
            <person name="Calhoun S."/>
            <person name="Haridas S."/>
            <person name="Kuo A."/>
            <person name="Mondo S."/>
            <person name="Pangilinan J."/>
            <person name="Riley R."/>
            <person name="Labutti K."/>
            <person name="Andreopoulos B."/>
            <person name="Lipzen A."/>
            <person name="Chen C."/>
            <person name="Yanf M."/>
            <person name="Daum C."/>
            <person name="Ng V."/>
            <person name="Clum A."/>
            <person name="Ohm R."/>
            <person name="Martin F."/>
            <person name="Silar P."/>
            <person name="Natvig D."/>
            <person name="Lalanne C."/>
            <person name="Gautier V."/>
            <person name="Ament-Velasquez S.L."/>
            <person name="Kruys A."/>
            <person name="Hutchinson M.I."/>
            <person name="Powell A.J."/>
            <person name="Barry K."/>
            <person name="Miller A.N."/>
            <person name="Grigoriev I.V."/>
            <person name="Debuchy R."/>
            <person name="Gladieux P."/>
            <person name="Thoren M.H."/>
            <person name="Johannesson H."/>
        </authorList>
    </citation>
    <scope>NUCLEOTIDE SEQUENCE</scope>
    <source>
        <strain evidence="2">CBS 532.94</strain>
    </source>
</reference>
<dbReference type="AlphaFoldDB" id="A0AAN7C6E4"/>
<keyword evidence="3" id="KW-1185">Reference proteome</keyword>
<gene>
    <name evidence="2" type="ORF">C8A03DRAFT_36334</name>
</gene>
<organism evidence="2 3">
    <name type="scientific">Achaetomium macrosporum</name>
    <dbReference type="NCBI Taxonomy" id="79813"/>
    <lineage>
        <taxon>Eukaryota</taxon>
        <taxon>Fungi</taxon>
        <taxon>Dikarya</taxon>
        <taxon>Ascomycota</taxon>
        <taxon>Pezizomycotina</taxon>
        <taxon>Sordariomycetes</taxon>
        <taxon>Sordariomycetidae</taxon>
        <taxon>Sordariales</taxon>
        <taxon>Chaetomiaceae</taxon>
        <taxon>Achaetomium</taxon>
    </lineage>
</organism>